<feature type="transmembrane region" description="Helical" evidence="1">
    <location>
        <begin position="142"/>
        <end position="166"/>
    </location>
</feature>
<comment type="caution">
    <text evidence="2">The sequence shown here is derived from an EMBL/GenBank/DDBJ whole genome shotgun (WGS) entry which is preliminary data.</text>
</comment>
<name>A0A0W1SL67_9EURY</name>
<accession>A0A0W1SL67</accession>
<feature type="transmembrane region" description="Helical" evidence="1">
    <location>
        <begin position="33"/>
        <end position="53"/>
    </location>
</feature>
<reference evidence="2 3" key="1">
    <citation type="submission" date="2015-12" db="EMBL/GenBank/DDBJ databases">
        <title>Haloferax profundi sp. nov. isolated from the Discovery deep brine-seawater interface in the Red Sea.</title>
        <authorList>
            <person name="Zhang G."/>
            <person name="Stingl U."/>
            <person name="Rashid M."/>
        </authorList>
    </citation>
    <scope>NUCLEOTIDE SEQUENCE [LARGE SCALE GENOMIC DNA]</scope>
    <source>
        <strain evidence="2 3">SB29</strain>
    </source>
</reference>
<gene>
    <name evidence="2" type="ORF">AUR66_15495</name>
</gene>
<evidence type="ECO:0000256" key="1">
    <source>
        <dbReference type="SAM" id="Phobius"/>
    </source>
</evidence>
<dbReference type="GO" id="GO:0005886">
    <property type="term" value="C:plasma membrane"/>
    <property type="evidence" value="ECO:0007669"/>
    <property type="project" value="TreeGrafter"/>
</dbReference>
<keyword evidence="1" id="KW-0812">Transmembrane</keyword>
<evidence type="ECO:0000313" key="2">
    <source>
        <dbReference type="EMBL" id="KTG26918.1"/>
    </source>
</evidence>
<sequence length="186" mass="19355">MQTNWRWIAAAGAVIAVIGLLAVLAPFVTGISISFLIGVFLVASGFLHFIGIFRARNWTGAIWQLVLGVVTLGAGIILLLNPVFGLVTLTLLVIAYLLVSGVVQIAMGIRLRGEPNWFLSIASGAIGLLLGVMLWAGLPSTAVWAIGLLFGVNLLVSGTSMAILAYSARNAAPAPEFEQSAQAGGV</sequence>
<dbReference type="PANTHER" id="PTHR34989">
    <property type="entry name" value="PROTEIN HDED"/>
    <property type="match status" value="1"/>
</dbReference>
<organism evidence="2 3">
    <name type="scientific">Haloferax profundi</name>
    <dbReference type="NCBI Taxonomy" id="1544718"/>
    <lineage>
        <taxon>Archaea</taxon>
        <taxon>Methanobacteriati</taxon>
        <taxon>Methanobacteriota</taxon>
        <taxon>Stenosarchaea group</taxon>
        <taxon>Halobacteria</taxon>
        <taxon>Halobacteriales</taxon>
        <taxon>Haloferacaceae</taxon>
        <taxon>Haloferax</taxon>
    </lineage>
</organism>
<dbReference type="AlphaFoldDB" id="A0A0W1SL67"/>
<dbReference type="PANTHER" id="PTHR34989:SF1">
    <property type="entry name" value="PROTEIN HDED"/>
    <property type="match status" value="1"/>
</dbReference>
<evidence type="ECO:0000313" key="3">
    <source>
        <dbReference type="Proteomes" id="UP000053157"/>
    </source>
</evidence>
<feature type="transmembrane region" description="Helical" evidence="1">
    <location>
        <begin position="86"/>
        <end position="105"/>
    </location>
</feature>
<keyword evidence="1" id="KW-1133">Transmembrane helix</keyword>
<feature type="transmembrane region" description="Helical" evidence="1">
    <location>
        <begin position="7"/>
        <end position="27"/>
    </location>
</feature>
<feature type="transmembrane region" description="Helical" evidence="1">
    <location>
        <begin position="60"/>
        <end position="80"/>
    </location>
</feature>
<dbReference type="Pfam" id="PF03729">
    <property type="entry name" value="DUF308"/>
    <property type="match status" value="1"/>
</dbReference>
<keyword evidence="1" id="KW-0472">Membrane</keyword>
<dbReference type="InterPro" id="IPR005325">
    <property type="entry name" value="DUF308_memb"/>
</dbReference>
<keyword evidence="3" id="KW-1185">Reference proteome</keyword>
<proteinExistence type="predicted"/>
<feature type="transmembrane region" description="Helical" evidence="1">
    <location>
        <begin position="117"/>
        <end position="136"/>
    </location>
</feature>
<protein>
    <recommendedName>
        <fullName evidence="4">HdeD family acid-resistance protein</fullName>
    </recommendedName>
</protein>
<dbReference type="EMBL" id="LOPV01000207">
    <property type="protein sequence ID" value="KTG26918.1"/>
    <property type="molecule type" value="Genomic_DNA"/>
</dbReference>
<evidence type="ECO:0008006" key="4">
    <source>
        <dbReference type="Google" id="ProtNLM"/>
    </source>
</evidence>
<dbReference type="InterPro" id="IPR052712">
    <property type="entry name" value="Acid_resist_chaperone_HdeD"/>
</dbReference>
<dbReference type="Proteomes" id="UP000053157">
    <property type="component" value="Unassembled WGS sequence"/>
</dbReference>